<dbReference type="GO" id="GO:0008270">
    <property type="term" value="F:zinc ion binding"/>
    <property type="evidence" value="ECO:0007669"/>
    <property type="project" value="UniProtKB-KW"/>
</dbReference>
<dbReference type="AlphaFoldDB" id="A0AAE1HKI6"/>
<evidence type="ECO:0000313" key="9">
    <source>
        <dbReference type="Proteomes" id="UP001219518"/>
    </source>
</evidence>
<dbReference type="Proteomes" id="UP001219518">
    <property type="component" value="Unassembled WGS sequence"/>
</dbReference>
<evidence type="ECO:0000256" key="4">
    <source>
        <dbReference type="PROSITE-ProRule" id="PRU00175"/>
    </source>
</evidence>
<dbReference type="Pfam" id="PF13445">
    <property type="entry name" value="zf-RING_UBOX"/>
    <property type="match status" value="1"/>
</dbReference>
<dbReference type="GO" id="GO:0016567">
    <property type="term" value="P:protein ubiquitination"/>
    <property type="evidence" value="ECO:0007669"/>
    <property type="project" value="TreeGrafter"/>
</dbReference>
<dbReference type="InterPro" id="IPR017907">
    <property type="entry name" value="Znf_RING_CS"/>
</dbReference>
<reference evidence="8" key="1">
    <citation type="submission" date="2021-07" db="EMBL/GenBank/DDBJ databases">
        <authorList>
            <person name="Catto M.A."/>
            <person name="Jacobson A."/>
            <person name="Kennedy G."/>
            <person name="Labadie P."/>
            <person name="Hunt B.G."/>
            <person name="Srinivasan R."/>
        </authorList>
    </citation>
    <scope>NUCLEOTIDE SEQUENCE</scope>
    <source>
        <strain evidence="8">PL_HMW_Pooled</strain>
        <tissue evidence="8">Head</tissue>
    </source>
</reference>
<evidence type="ECO:0000256" key="2">
    <source>
        <dbReference type="ARBA" id="ARBA00022771"/>
    </source>
</evidence>
<dbReference type="InterPro" id="IPR051435">
    <property type="entry name" value="RING_finger_E3_ubiq-ligases"/>
</dbReference>
<keyword evidence="1" id="KW-0479">Metal-binding</keyword>
<dbReference type="PROSITE" id="PS00518">
    <property type="entry name" value="ZF_RING_1"/>
    <property type="match status" value="1"/>
</dbReference>
<evidence type="ECO:0000256" key="5">
    <source>
        <dbReference type="SAM" id="MobiDB-lite"/>
    </source>
</evidence>
<reference evidence="8" key="2">
    <citation type="journal article" date="2023" name="BMC Genomics">
        <title>Pest status, molecular evolution, and epigenetic factors derived from the genome assembly of Frankliniella fusca, a thysanopteran phytovirus vector.</title>
        <authorList>
            <person name="Catto M.A."/>
            <person name="Labadie P.E."/>
            <person name="Jacobson A.L."/>
            <person name="Kennedy G.G."/>
            <person name="Srinivasan R."/>
            <person name="Hunt B.G."/>
        </authorList>
    </citation>
    <scope>NUCLEOTIDE SEQUENCE</scope>
    <source>
        <strain evidence="8">PL_HMW_Pooled</strain>
    </source>
</reference>
<evidence type="ECO:0000256" key="6">
    <source>
        <dbReference type="SAM" id="Phobius"/>
    </source>
</evidence>
<dbReference type="PROSITE" id="PS50089">
    <property type="entry name" value="ZF_RING_2"/>
    <property type="match status" value="1"/>
</dbReference>
<comment type="caution">
    <text evidence="8">The sequence shown here is derived from an EMBL/GenBank/DDBJ whole genome shotgun (WGS) entry which is preliminary data.</text>
</comment>
<evidence type="ECO:0000256" key="1">
    <source>
        <dbReference type="ARBA" id="ARBA00022723"/>
    </source>
</evidence>
<dbReference type="InterPro" id="IPR001841">
    <property type="entry name" value="Znf_RING"/>
</dbReference>
<sequence>MDCDICFEQYDTGVHTPKLVPCGHTVCQLCLQRSEKYECPLCRSVFGVHPGHLPTNYTLLRILEERYGDDRIGKRLFPPPPPLAPELQHPPPQLQRPPPVPPAQPPPSAAVATETTSTVIVVGSTRRRESTSDNSKSAKIFVNMFVLFSLVIYLVIRYCR</sequence>
<dbReference type="InterPro" id="IPR027370">
    <property type="entry name" value="Znf-RING_euk"/>
</dbReference>
<evidence type="ECO:0000313" key="8">
    <source>
        <dbReference type="EMBL" id="KAK3923036.1"/>
    </source>
</evidence>
<dbReference type="InterPro" id="IPR013083">
    <property type="entry name" value="Znf_RING/FYVE/PHD"/>
</dbReference>
<dbReference type="GO" id="GO:0061630">
    <property type="term" value="F:ubiquitin protein ligase activity"/>
    <property type="evidence" value="ECO:0007669"/>
    <property type="project" value="TreeGrafter"/>
</dbReference>
<feature type="transmembrane region" description="Helical" evidence="6">
    <location>
        <begin position="140"/>
        <end position="159"/>
    </location>
</feature>
<keyword evidence="3" id="KW-0862">Zinc</keyword>
<gene>
    <name evidence="8" type="ORF">KUF71_001695</name>
</gene>
<name>A0AAE1HKI6_9NEOP</name>
<protein>
    <submittedName>
        <fullName evidence="8">Roquin-2</fullName>
    </submittedName>
</protein>
<organism evidence="8 9">
    <name type="scientific">Frankliniella fusca</name>
    <dbReference type="NCBI Taxonomy" id="407009"/>
    <lineage>
        <taxon>Eukaryota</taxon>
        <taxon>Metazoa</taxon>
        <taxon>Ecdysozoa</taxon>
        <taxon>Arthropoda</taxon>
        <taxon>Hexapoda</taxon>
        <taxon>Insecta</taxon>
        <taxon>Pterygota</taxon>
        <taxon>Neoptera</taxon>
        <taxon>Paraneoptera</taxon>
        <taxon>Thysanoptera</taxon>
        <taxon>Terebrantia</taxon>
        <taxon>Thripoidea</taxon>
        <taxon>Thripidae</taxon>
        <taxon>Frankliniella</taxon>
    </lineage>
</organism>
<keyword evidence="6" id="KW-1133">Transmembrane helix</keyword>
<feature type="region of interest" description="Disordered" evidence="5">
    <location>
        <begin position="71"/>
        <end position="116"/>
    </location>
</feature>
<proteinExistence type="predicted"/>
<dbReference type="Gene3D" id="3.30.40.10">
    <property type="entry name" value="Zinc/RING finger domain, C3HC4 (zinc finger)"/>
    <property type="match status" value="1"/>
</dbReference>
<accession>A0AAE1HKI6</accession>
<keyword evidence="9" id="KW-1185">Reference proteome</keyword>
<keyword evidence="6" id="KW-0472">Membrane</keyword>
<evidence type="ECO:0000256" key="3">
    <source>
        <dbReference type="ARBA" id="ARBA00022833"/>
    </source>
</evidence>
<dbReference type="PANTHER" id="PTHR22791:SF6">
    <property type="entry name" value="RING-TYPE DOMAIN-CONTAINING PROTEIN"/>
    <property type="match status" value="1"/>
</dbReference>
<dbReference type="EMBL" id="JAHWGI010001134">
    <property type="protein sequence ID" value="KAK3923036.1"/>
    <property type="molecule type" value="Genomic_DNA"/>
</dbReference>
<dbReference type="SUPFAM" id="SSF57850">
    <property type="entry name" value="RING/U-box"/>
    <property type="match status" value="1"/>
</dbReference>
<dbReference type="SMART" id="SM00184">
    <property type="entry name" value="RING"/>
    <property type="match status" value="1"/>
</dbReference>
<evidence type="ECO:0000259" key="7">
    <source>
        <dbReference type="PROSITE" id="PS50089"/>
    </source>
</evidence>
<keyword evidence="2 4" id="KW-0863">Zinc-finger</keyword>
<keyword evidence="6" id="KW-0812">Transmembrane</keyword>
<feature type="compositionally biased region" description="Pro residues" evidence="5">
    <location>
        <begin position="77"/>
        <end position="108"/>
    </location>
</feature>
<feature type="domain" description="RING-type" evidence="7">
    <location>
        <begin position="3"/>
        <end position="43"/>
    </location>
</feature>
<dbReference type="PANTHER" id="PTHR22791">
    <property type="entry name" value="RING-TYPE DOMAIN-CONTAINING PROTEIN"/>
    <property type="match status" value="1"/>
</dbReference>